<dbReference type="InterPro" id="IPR050300">
    <property type="entry name" value="GDXG_lipolytic_enzyme"/>
</dbReference>
<feature type="domain" description="Alpha/beta hydrolase fold-3" evidence="2">
    <location>
        <begin position="79"/>
        <end position="280"/>
    </location>
</feature>
<reference evidence="3" key="1">
    <citation type="submission" date="2021-06" db="EMBL/GenBank/DDBJ databases">
        <title>50 bacteria genomes isolated from Dapeng, Shenzhen, China.</title>
        <authorList>
            <person name="Zheng W."/>
            <person name="Yu S."/>
            <person name="Huang Y."/>
        </authorList>
    </citation>
    <scope>NUCLEOTIDE SEQUENCE</scope>
    <source>
        <strain evidence="3">DP4N28-2</strain>
    </source>
</reference>
<organism evidence="3 4">
    <name type="scientific">Qipengyuania aquimaris</name>
    <dbReference type="NCBI Taxonomy" id="255984"/>
    <lineage>
        <taxon>Bacteria</taxon>
        <taxon>Pseudomonadati</taxon>
        <taxon>Pseudomonadota</taxon>
        <taxon>Alphaproteobacteria</taxon>
        <taxon>Sphingomonadales</taxon>
        <taxon>Erythrobacteraceae</taxon>
        <taxon>Qipengyuania</taxon>
    </lineage>
</organism>
<dbReference type="InterPro" id="IPR029058">
    <property type="entry name" value="AB_hydrolase_fold"/>
</dbReference>
<sequence length="307" mass="33006">MASLRARLVNLALPLLGIKRFFSEPEKMDARIAKLREKDPIRPRGKWHRRLDISESTSHGYAVVTIAPKGGAKTGAPHLLYLHGGGYVMDIAAVHWDSVAKLCEDLGASATVPIYPLAPEVTAAQTIPAMRALYGELAERYGAETITIMGDSAGGGMSLALAQVILQDGGPLPASLVLFSPWLDATGAGEGQAEIEPRDKMLSVAGLEACGKAYAGQLPLDDHKVSPLFGTLEGLPPMAIFAGTSDILVVDARRLVAKLDALGIRDYVYREYPDMFHVWMLLPVPEGRQALDETAQFICSHHTKGNS</sequence>
<protein>
    <submittedName>
        <fullName evidence="3">Alpha/beta hydrolase</fullName>
    </submittedName>
</protein>
<dbReference type="Pfam" id="PF07859">
    <property type="entry name" value="Abhydrolase_3"/>
    <property type="match status" value="1"/>
</dbReference>
<dbReference type="Proteomes" id="UP000824927">
    <property type="component" value="Unassembled WGS sequence"/>
</dbReference>
<evidence type="ECO:0000313" key="4">
    <source>
        <dbReference type="Proteomes" id="UP000824927"/>
    </source>
</evidence>
<dbReference type="PANTHER" id="PTHR48081">
    <property type="entry name" value="AB HYDROLASE SUPERFAMILY PROTEIN C4A8.06C"/>
    <property type="match status" value="1"/>
</dbReference>
<proteinExistence type="predicted"/>
<dbReference type="PANTHER" id="PTHR48081:SF8">
    <property type="entry name" value="ALPHA_BETA HYDROLASE FOLD-3 DOMAIN-CONTAINING PROTEIN-RELATED"/>
    <property type="match status" value="1"/>
</dbReference>
<accession>A0A9Q3XCG1</accession>
<evidence type="ECO:0000259" key="2">
    <source>
        <dbReference type="Pfam" id="PF07859"/>
    </source>
</evidence>
<dbReference type="InterPro" id="IPR013094">
    <property type="entry name" value="AB_hydrolase_3"/>
</dbReference>
<comment type="caution">
    <text evidence="3">The sequence shown here is derived from an EMBL/GenBank/DDBJ whole genome shotgun (WGS) entry which is preliminary data.</text>
</comment>
<dbReference type="Gene3D" id="3.40.50.1820">
    <property type="entry name" value="alpha/beta hydrolase"/>
    <property type="match status" value="1"/>
</dbReference>
<dbReference type="AlphaFoldDB" id="A0A9Q3XCG1"/>
<gene>
    <name evidence="3" type="ORF">KUV31_00445</name>
</gene>
<dbReference type="GO" id="GO:0016787">
    <property type="term" value="F:hydrolase activity"/>
    <property type="evidence" value="ECO:0007669"/>
    <property type="project" value="UniProtKB-KW"/>
</dbReference>
<dbReference type="EMBL" id="JAHVKP010000001">
    <property type="protein sequence ID" value="MBY6216805.1"/>
    <property type="molecule type" value="Genomic_DNA"/>
</dbReference>
<evidence type="ECO:0000256" key="1">
    <source>
        <dbReference type="ARBA" id="ARBA00022801"/>
    </source>
</evidence>
<name>A0A9Q3XCG1_9SPHN</name>
<evidence type="ECO:0000313" key="3">
    <source>
        <dbReference type="EMBL" id="MBY6216805.1"/>
    </source>
</evidence>
<dbReference type="SUPFAM" id="SSF53474">
    <property type="entry name" value="alpha/beta-Hydrolases"/>
    <property type="match status" value="1"/>
</dbReference>
<keyword evidence="1 3" id="KW-0378">Hydrolase</keyword>